<gene>
    <name evidence="2" type="primary">PRRC2B</name>
</gene>
<feature type="compositionally biased region" description="Polar residues" evidence="1">
    <location>
        <begin position="65"/>
        <end position="86"/>
    </location>
</feature>
<feature type="region of interest" description="Disordered" evidence="1">
    <location>
        <begin position="170"/>
        <end position="190"/>
    </location>
</feature>
<reference evidence="2" key="3">
    <citation type="submission" date="2025-09" db="UniProtKB">
        <authorList>
            <consortium name="Ensembl"/>
        </authorList>
    </citation>
    <scope>IDENTIFICATION</scope>
</reference>
<feature type="compositionally biased region" description="Basic and acidic residues" evidence="1">
    <location>
        <begin position="601"/>
        <end position="614"/>
    </location>
</feature>
<feature type="compositionally biased region" description="Basic and acidic residues" evidence="1">
    <location>
        <begin position="16"/>
        <end position="38"/>
    </location>
</feature>
<accession>A0A667Z3G2</accession>
<organism evidence="2 3">
    <name type="scientific">Myripristis murdjan</name>
    <name type="common">pinecone soldierfish</name>
    <dbReference type="NCBI Taxonomy" id="586833"/>
    <lineage>
        <taxon>Eukaryota</taxon>
        <taxon>Metazoa</taxon>
        <taxon>Chordata</taxon>
        <taxon>Craniata</taxon>
        <taxon>Vertebrata</taxon>
        <taxon>Euteleostomi</taxon>
        <taxon>Actinopterygii</taxon>
        <taxon>Neopterygii</taxon>
        <taxon>Teleostei</taxon>
        <taxon>Neoteleostei</taxon>
        <taxon>Acanthomorphata</taxon>
        <taxon>Holocentriformes</taxon>
        <taxon>Holocentridae</taxon>
        <taxon>Myripristis</taxon>
    </lineage>
</organism>
<name>A0A667Z3G2_9TELE</name>
<feature type="compositionally biased region" description="Basic and acidic residues" evidence="1">
    <location>
        <begin position="347"/>
        <end position="365"/>
    </location>
</feature>
<feature type="region of interest" description="Disordered" evidence="1">
    <location>
        <begin position="274"/>
        <end position="324"/>
    </location>
</feature>
<dbReference type="GeneTree" id="ENSGT00950000183161"/>
<sequence>MTTAGSRASNRLQPFSHEEFPTLKAAGEQDRAGKERSAFDPSYGPGPSLRPQNVTSWREGGGRNLQPSSLPLGLNTSSSVIAQSSGPDPKEPSLRPAQPIRRTTVPTALQYQLHHTSTAVYHDMLPAFVSASISLYRLTERFVTSGNIFPLSGCSGEVRRENRFVRAPPRLSSQPIRRPGDRPPRPAIINPEDLKDLDELDNDCEDGWAGLHEEVDYSEKLKFSDDEDDHSAKQHLRVAGFCVCSLNRKVYIETSSLTPPLFHLQAQQKSLGPNMAHQGESLDDQDEHQRHSQTQAPTRAKYVSAELSEAVERARRRREEEERRAREERLAACAEKLKKLDEKFGKAERQLSRTEEGQKDAEGKELTLSPNREQSKAQQDNWQYSAKGTNLPIYQPKQTKTKAKHSFESNHYFFPDASECPPDNSSGHNYREESGFSAYRSSEDDGQEPSSPLGDCSGRHPSKPIPPRFQKQSQHHQQQEQVYKMQHWQQSGHPPSSGSSHPQRGYYPPHVLGFDPRWMMMPPFMDPRMAQGRSVDYYPNAVHSSGMMKPIMHQDHLNSPGSDEGCHTSMHQERRAPSTEPYPMWNQDGYPLRSFTPPYQRQHESSDSGHRSPDESGPVYSIEQPEEREPSEPSGKKLDKELKPGSVKSDMGDAGGPVSSPDGYQDALSKKQRRPQEDERRRKEQGATVPVKNRTITSKIPPRFAKKQGNMSMEQPEEALSSNNLGTEIWETNSSALSVQSTGGDSWTKQVSYTGKQSKEQHKPGPIGNERSLKHRKGSEGVDRLEGGPITPVNGVDLHVDTVLPVPPIEFGVSAKDSDFSLPPGSTPVPVSNPVNKLQDALATNPALNQSIPMLRSNHLQPGINLNPISFPSADLTLKMESARKAWENSQSLPEQVSPGGGASGAQPPCSAGSSSGVSYSSFGGVSMPPMPVASVAPSMSMQGNHIPPLYLDGHVFPSQPRLVPPTMTQQQTYQQAAAAQQIPISLHTSLQAQAQLGLRGGLPVSQSQEMFNSIPPFRSQVYMHPNLSQPSPMVLSGGAPLKGPYSAFPGMQPSDMVKPQSGSHYQPMNGSQPLVYDSQMNQGPGMGSSQLMDSQLIQVTMPLPGSQLRYGSAQQHLILPQSIQLQQGQNLSVGAPRRMLPPGSQPPVMTGNREVRPIQLPF</sequence>
<dbReference type="PANTHER" id="PTHR14038">
    <property type="entry name" value="BAT2 HLA-B-ASSOCIATED TRANSCRIPT 2"/>
    <property type="match status" value="1"/>
</dbReference>
<evidence type="ECO:0000256" key="1">
    <source>
        <dbReference type="SAM" id="MobiDB-lite"/>
    </source>
</evidence>
<feature type="compositionally biased region" description="Polar residues" evidence="1">
    <location>
        <begin position="1"/>
        <end position="13"/>
    </location>
</feature>
<feature type="region of interest" description="Disordered" evidence="1">
    <location>
        <begin position="885"/>
        <end position="914"/>
    </location>
</feature>
<feature type="compositionally biased region" description="Low complexity" evidence="1">
    <location>
        <begin position="470"/>
        <end position="503"/>
    </location>
</feature>
<dbReference type="GO" id="GO:0030154">
    <property type="term" value="P:cell differentiation"/>
    <property type="evidence" value="ECO:0007669"/>
    <property type="project" value="TreeGrafter"/>
</dbReference>
<evidence type="ECO:0000313" key="3">
    <source>
        <dbReference type="Proteomes" id="UP000472263"/>
    </source>
</evidence>
<reference evidence="2" key="1">
    <citation type="submission" date="2019-06" db="EMBL/GenBank/DDBJ databases">
        <authorList>
            <consortium name="Wellcome Sanger Institute Data Sharing"/>
        </authorList>
    </citation>
    <scope>NUCLEOTIDE SEQUENCE [LARGE SCALE GENOMIC DNA]</scope>
</reference>
<reference evidence="2" key="2">
    <citation type="submission" date="2025-08" db="UniProtKB">
        <authorList>
            <consortium name="Ensembl"/>
        </authorList>
    </citation>
    <scope>IDENTIFICATION</scope>
</reference>
<feature type="compositionally biased region" description="Basic and acidic residues" evidence="1">
    <location>
        <begin position="674"/>
        <end position="685"/>
    </location>
</feature>
<feature type="region of interest" description="Disordered" evidence="1">
    <location>
        <begin position="1"/>
        <end position="98"/>
    </location>
</feature>
<dbReference type="PANTHER" id="PTHR14038:SF4">
    <property type="entry name" value="PROTEIN PRRC2B"/>
    <property type="match status" value="1"/>
</dbReference>
<dbReference type="Proteomes" id="UP000472263">
    <property type="component" value="Chromosome 12"/>
</dbReference>
<proteinExistence type="predicted"/>
<protein>
    <submittedName>
        <fullName evidence="2">Proline rich coiled-coil 2B</fullName>
    </submittedName>
</protein>
<feature type="region of interest" description="Disordered" evidence="1">
    <location>
        <begin position="551"/>
        <end position="721"/>
    </location>
</feature>
<feature type="compositionally biased region" description="Basic and acidic residues" evidence="1">
    <location>
        <begin position="625"/>
        <end position="643"/>
    </location>
</feature>
<feature type="compositionally biased region" description="Polar residues" evidence="1">
    <location>
        <begin position="736"/>
        <end position="756"/>
    </location>
</feature>
<keyword evidence="3" id="KW-1185">Reference proteome</keyword>
<dbReference type="Ensembl" id="ENSMMDT00005033886.1">
    <property type="protein sequence ID" value="ENSMMDP00005033148.1"/>
    <property type="gene ID" value="ENSMMDG00005015557.1"/>
</dbReference>
<feature type="region of interest" description="Disordered" evidence="1">
    <location>
        <begin position="418"/>
        <end position="508"/>
    </location>
</feature>
<dbReference type="AlphaFoldDB" id="A0A667Z3G2"/>
<feature type="compositionally biased region" description="Basic and acidic residues" evidence="1">
    <location>
        <begin position="564"/>
        <end position="577"/>
    </location>
</feature>
<feature type="compositionally biased region" description="Low complexity" evidence="1">
    <location>
        <begin position="905"/>
        <end position="914"/>
    </location>
</feature>
<feature type="region of interest" description="Disordered" evidence="1">
    <location>
        <begin position="347"/>
        <end position="404"/>
    </location>
</feature>
<feature type="compositionally biased region" description="Basic and acidic residues" evidence="1">
    <location>
        <begin position="310"/>
        <end position="324"/>
    </location>
</feature>
<feature type="compositionally biased region" description="Polar residues" evidence="1">
    <location>
        <begin position="368"/>
        <end position="388"/>
    </location>
</feature>
<dbReference type="InterPro" id="IPR033184">
    <property type="entry name" value="PRRC2"/>
</dbReference>
<feature type="region of interest" description="Disordered" evidence="1">
    <location>
        <begin position="736"/>
        <end position="789"/>
    </location>
</feature>
<evidence type="ECO:0000313" key="2">
    <source>
        <dbReference type="Ensembl" id="ENSMMDP00005033148.1"/>
    </source>
</evidence>